<proteinExistence type="predicted"/>
<evidence type="ECO:0000313" key="2">
    <source>
        <dbReference type="Proteomes" id="UP000198757"/>
    </source>
</evidence>
<sequence>MLANEFQVAFEIFNCRTGVNMLLYKIQTRLALINRFFLLCFYYL</sequence>
<evidence type="ECO:0000313" key="1">
    <source>
        <dbReference type="EMBL" id="SDE20179.1"/>
    </source>
</evidence>
<dbReference type="EMBL" id="FMZO01000026">
    <property type="protein sequence ID" value="SDE20179.1"/>
    <property type="molecule type" value="Genomic_DNA"/>
</dbReference>
<dbReference type="STRING" id="1285928.SAMN04487894_12613"/>
<dbReference type="AlphaFoldDB" id="A0A1G7AZC8"/>
<accession>A0A1G7AZC8</accession>
<name>A0A1G7AZC8_NIADE</name>
<organism evidence="1 2">
    <name type="scientific">Niabella drilacis (strain DSM 25811 / CCM 8410 / CCUG 62505 / LMG 26954 / E90)</name>
    <dbReference type="NCBI Taxonomy" id="1285928"/>
    <lineage>
        <taxon>Bacteria</taxon>
        <taxon>Pseudomonadati</taxon>
        <taxon>Bacteroidota</taxon>
        <taxon>Chitinophagia</taxon>
        <taxon>Chitinophagales</taxon>
        <taxon>Chitinophagaceae</taxon>
        <taxon>Niabella</taxon>
    </lineage>
</organism>
<dbReference type="Proteomes" id="UP000198757">
    <property type="component" value="Unassembled WGS sequence"/>
</dbReference>
<gene>
    <name evidence="1" type="ORF">SAMN04487894_12613</name>
</gene>
<reference evidence="2" key="1">
    <citation type="submission" date="2016-10" db="EMBL/GenBank/DDBJ databases">
        <authorList>
            <person name="Varghese N."/>
            <person name="Submissions S."/>
        </authorList>
    </citation>
    <scope>NUCLEOTIDE SEQUENCE [LARGE SCALE GENOMIC DNA]</scope>
    <source>
        <strain evidence="2">DSM 25811 / CCM 8410 / LMG 26954 / E90</strain>
    </source>
</reference>
<keyword evidence="2" id="KW-1185">Reference proteome</keyword>
<protein>
    <submittedName>
        <fullName evidence="1">Uncharacterized protein</fullName>
    </submittedName>
</protein>